<keyword evidence="4 12" id="KW-0479">Metal-binding</keyword>
<dbReference type="InterPro" id="IPR027256">
    <property type="entry name" value="P-typ_ATPase_IB"/>
</dbReference>
<dbReference type="InterPro" id="IPR023214">
    <property type="entry name" value="HAD_sf"/>
</dbReference>
<dbReference type="InterPro" id="IPR036163">
    <property type="entry name" value="HMA_dom_sf"/>
</dbReference>
<dbReference type="Pfam" id="PF00702">
    <property type="entry name" value="Hydrolase"/>
    <property type="match status" value="1"/>
</dbReference>
<organism evidence="14 15">
    <name type="scientific">Trueperella bialowiezensis</name>
    <dbReference type="NCBI Taxonomy" id="312285"/>
    <lineage>
        <taxon>Bacteria</taxon>
        <taxon>Bacillati</taxon>
        <taxon>Actinomycetota</taxon>
        <taxon>Actinomycetes</taxon>
        <taxon>Actinomycetales</taxon>
        <taxon>Actinomycetaceae</taxon>
        <taxon>Trueperella</taxon>
    </lineage>
</organism>
<dbReference type="SUPFAM" id="SSF56784">
    <property type="entry name" value="HAD-like"/>
    <property type="match status" value="1"/>
</dbReference>
<dbReference type="AlphaFoldDB" id="A0A3S4YY78"/>
<dbReference type="PANTHER" id="PTHR43520">
    <property type="entry name" value="ATP7, ISOFORM B"/>
    <property type="match status" value="1"/>
</dbReference>
<gene>
    <name evidence="14" type="primary">copA</name>
    <name evidence="14" type="ORF">NCTC13354_01168</name>
</gene>
<feature type="transmembrane region" description="Helical" evidence="12">
    <location>
        <begin position="95"/>
        <end position="113"/>
    </location>
</feature>
<feature type="transmembrane region" description="Helical" evidence="12">
    <location>
        <begin position="375"/>
        <end position="401"/>
    </location>
</feature>
<evidence type="ECO:0000313" key="15">
    <source>
        <dbReference type="Proteomes" id="UP000269542"/>
    </source>
</evidence>
<dbReference type="NCBIfam" id="TIGR01494">
    <property type="entry name" value="ATPase_P-type"/>
    <property type="match status" value="1"/>
</dbReference>
<dbReference type="GO" id="GO:0055070">
    <property type="term" value="P:copper ion homeostasis"/>
    <property type="evidence" value="ECO:0007669"/>
    <property type="project" value="TreeGrafter"/>
</dbReference>
<evidence type="ECO:0000313" key="14">
    <source>
        <dbReference type="EMBL" id="VEI13453.1"/>
    </source>
</evidence>
<evidence type="ECO:0000259" key="13">
    <source>
        <dbReference type="PROSITE" id="PS50846"/>
    </source>
</evidence>
<dbReference type="GO" id="GO:0005507">
    <property type="term" value="F:copper ion binding"/>
    <property type="evidence" value="ECO:0007669"/>
    <property type="project" value="TreeGrafter"/>
</dbReference>
<keyword evidence="12" id="KW-1003">Cell membrane</keyword>
<evidence type="ECO:0000256" key="7">
    <source>
        <dbReference type="ARBA" id="ARBA00022967"/>
    </source>
</evidence>
<dbReference type="PROSITE" id="PS50846">
    <property type="entry name" value="HMA_2"/>
    <property type="match status" value="1"/>
</dbReference>
<keyword evidence="7" id="KW-1278">Translocase</keyword>
<dbReference type="NCBIfam" id="TIGR01511">
    <property type="entry name" value="ATPase-IB1_Cu"/>
    <property type="match status" value="1"/>
</dbReference>
<dbReference type="InterPro" id="IPR059000">
    <property type="entry name" value="ATPase_P-type_domA"/>
</dbReference>
<dbReference type="OrthoDB" id="7059309at2"/>
<keyword evidence="9 12" id="KW-0472">Membrane</keyword>
<keyword evidence="14" id="KW-0378">Hydrolase</keyword>
<keyword evidence="3 12" id="KW-0812">Transmembrane</keyword>
<dbReference type="Gene3D" id="3.40.50.1000">
    <property type="entry name" value="HAD superfamily/HAD-like"/>
    <property type="match status" value="1"/>
</dbReference>
<dbReference type="InterPro" id="IPR008250">
    <property type="entry name" value="ATPase_P-typ_transduc_dom_A_sf"/>
</dbReference>
<dbReference type="PROSITE" id="PS01229">
    <property type="entry name" value="COF_2"/>
    <property type="match status" value="1"/>
</dbReference>
<dbReference type="GO" id="GO:0016887">
    <property type="term" value="F:ATP hydrolysis activity"/>
    <property type="evidence" value="ECO:0007669"/>
    <property type="project" value="InterPro"/>
</dbReference>
<dbReference type="InterPro" id="IPR023298">
    <property type="entry name" value="ATPase_P-typ_TM_dom_sf"/>
</dbReference>
<feature type="transmembrane region" description="Helical" evidence="12">
    <location>
        <begin position="350"/>
        <end position="369"/>
    </location>
</feature>
<proteinExistence type="inferred from homology"/>
<evidence type="ECO:0000256" key="3">
    <source>
        <dbReference type="ARBA" id="ARBA00022692"/>
    </source>
</evidence>
<dbReference type="EMBL" id="LR134476">
    <property type="protein sequence ID" value="VEI13453.1"/>
    <property type="molecule type" value="Genomic_DNA"/>
</dbReference>
<dbReference type="NCBIfam" id="TIGR01525">
    <property type="entry name" value="ATPase-IB_hvy"/>
    <property type="match status" value="1"/>
</dbReference>
<dbReference type="Proteomes" id="UP000269542">
    <property type="component" value="Chromosome"/>
</dbReference>
<reference evidence="14 15" key="1">
    <citation type="submission" date="2018-12" db="EMBL/GenBank/DDBJ databases">
        <authorList>
            <consortium name="Pathogen Informatics"/>
        </authorList>
    </citation>
    <scope>NUCLEOTIDE SEQUENCE [LARGE SCALE GENOMIC DNA]</scope>
    <source>
        <strain evidence="14 15">NCTC13354</strain>
    </source>
</reference>
<dbReference type="Pfam" id="PF00403">
    <property type="entry name" value="HMA"/>
    <property type="match status" value="1"/>
</dbReference>
<keyword evidence="15" id="KW-1185">Reference proteome</keyword>
<protein>
    <recommendedName>
        <fullName evidence="11">Cation-transporting P-type ATPase B</fullName>
    </recommendedName>
</protein>
<dbReference type="SUPFAM" id="SSF81665">
    <property type="entry name" value="Calcium ATPase, transmembrane domain M"/>
    <property type="match status" value="1"/>
</dbReference>
<dbReference type="GO" id="GO:0043682">
    <property type="term" value="F:P-type divalent copper transporter activity"/>
    <property type="evidence" value="ECO:0007669"/>
    <property type="project" value="TreeGrafter"/>
</dbReference>
<feature type="transmembrane region" description="Helical" evidence="12">
    <location>
        <begin position="191"/>
        <end position="210"/>
    </location>
</feature>
<dbReference type="PROSITE" id="PS01047">
    <property type="entry name" value="HMA_1"/>
    <property type="match status" value="1"/>
</dbReference>
<dbReference type="Gene3D" id="3.40.1110.10">
    <property type="entry name" value="Calcium-transporting ATPase, cytoplasmic domain N"/>
    <property type="match status" value="1"/>
</dbReference>
<dbReference type="GO" id="GO:0005524">
    <property type="term" value="F:ATP binding"/>
    <property type="evidence" value="ECO:0007669"/>
    <property type="project" value="UniProtKB-UniRule"/>
</dbReference>
<comment type="subcellular location">
    <subcellularLocation>
        <location evidence="1">Cell membrane</location>
        <topology evidence="1">Multi-pass membrane protein</topology>
    </subcellularLocation>
</comment>
<feature type="transmembrane region" description="Helical" evidence="12">
    <location>
        <begin position="119"/>
        <end position="138"/>
    </location>
</feature>
<dbReference type="SUPFAM" id="SSF55008">
    <property type="entry name" value="HMA, heavy metal-associated domain"/>
    <property type="match status" value="1"/>
</dbReference>
<dbReference type="InterPro" id="IPR006121">
    <property type="entry name" value="HMA_dom"/>
</dbReference>
<dbReference type="CDD" id="cd02094">
    <property type="entry name" value="P-type_ATPase_Cu-like"/>
    <property type="match status" value="1"/>
</dbReference>
<dbReference type="InterPro" id="IPR001757">
    <property type="entry name" value="P_typ_ATPase"/>
</dbReference>
<feature type="transmembrane region" description="Helical" evidence="12">
    <location>
        <begin position="150"/>
        <end position="171"/>
    </location>
</feature>
<evidence type="ECO:0000256" key="12">
    <source>
        <dbReference type="RuleBase" id="RU362081"/>
    </source>
</evidence>
<dbReference type="SFLD" id="SFLDG00002">
    <property type="entry name" value="C1.7:_P-type_atpase_like"/>
    <property type="match status" value="1"/>
</dbReference>
<dbReference type="PROSITE" id="PS00154">
    <property type="entry name" value="ATPASE_E1_E2"/>
    <property type="match status" value="1"/>
</dbReference>
<dbReference type="InterPro" id="IPR036412">
    <property type="entry name" value="HAD-like_sf"/>
</dbReference>
<evidence type="ECO:0000256" key="6">
    <source>
        <dbReference type="ARBA" id="ARBA00022840"/>
    </source>
</evidence>
<sequence length="728" mass="75629">MPTDIDLAVSGMTCAACVARVEKKLNKVPGVEAVVNLATERAHVVVSDDSITPDQLIDVVTKAGYGATVVENPAQADDAAQTAAEERTTDLWRRFVISAALSVPVVGISMIPALQFPGWQWLVAALSLPIAFWCGWPFHKGARAGTMDTLVSLGVLASMGWSLWALLFGGAGHIGYTMHMSGIHGLTGKPHLYFESAAMIVTFLLLGRYLEAKSRRSAGDALRALLELGADQAFLVSRGGAEIGRMIPASELQVGDIFRVRPGETVAADGVVVAGHSAINASLVTGESVPIDVTVGSPVTGATINEQGSLDVRATRVGEETTLAQMGRLLAQAQTGKAPVQRIADRISSVFVPAVIVIALVTLVVRLALGNPVQMALASAITVLVVACPCALGLATPTALLAGSGKLSKLGVLIRGPEVLEGAHRAEVIMLDKTGTLTTGVMSVDEVVAHEATEAEVLTYAASLEAHSEHPIAKAIVRDAQDRGLTLRQVTGFTAVPAGGVVGEIDGERVAAGKLDWLTDHDVAPVRAAAERIAESGSTAVVVTVDRRVIGVIGVRDTLRPEAKEAVDGLRDQRLTPVLVTGDNKAAARTVAAELGIDRVHAGVLPEDKVAIVREWQQKANVAMVGDGVNDAAALAQADLSIAMGSGTDVAKAAADITIVNSDIRAIPAALRVSAATLKIIKQNLAWAFSYNLIAIPLAVGGVIVPGIAAFAMASSSVIVVLNSLRLR</sequence>
<dbReference type="Pfam" id="PF00122">
    <property type="entry name" value="E1-E2_ATPase"/>
    <property type="match status" value="1"/>
</dbReference>
<keyword evidence="6 12" id="KW-0067">ATP-binding</keyword>
<evidence type="ECO:0000256" key="9">
    <source>
        <dbReference type="ARBA" id="ARBA00023136"/>
    </source>
</evidence>
<feature type="domain" description="HMA" evidence="13">
    <location>
        <begin position="3"/>
        <end position="68"/>
    </location>
</feature>
<comment type="catalytic activity">
    <reaction evidence="10">
        <text>ATP + H2O = ADP + phosphate + H(+)</text>
        <dbReference type="Rhea" id="RHEA:13065"/>
        <dbReference type="ChEBI" id="CHEBI:15377"/>
        <dbReference type="ChEBI" id="CHEBI:15378"/>
        <dbReference type="ChEBI" id="CHEBI:30616"/>
        <dbReference type="ChEBI" id="CHEBI:43474"/>
        <dbReference type="ChEBI" id="CHEBI:456216"/>
    </reaction>
</comment>
<evidence type="ECO:0000256" key="10">
    <source>
        <dbReference type="ARBA" id="ARBA00049360"/>
    </source>
</evidence>
<dbReference type="SFLD" id="SFLDF00027">
    <property type="entry name" value="p-type_atpase"/>
    <property type="match status" value="1"/>
</dbReference>
<dbReference type="PRINTS" id="PR00943">
    <property type="entry name" value="CUATPASE"/>
</dbReference>
<dbReference type="InterPro" id="IPR044492">
    <property type="entry name" value="P_typ_ATPase_HD_dom"/>
</dbReference>
<dbReference type="RefSeq" id="WP_126416565.1">
    <property type="nucleotide sequence ID" value="NZ_LR134476.1"/>
</dbReference>
<dbReference type="InterPro" id="IPR018303">
    <property type="entry name" value="ATPase_P-typ_P_site"/>
</dbReference>
<dbReference type="SUPFAM" id="SSF81653">
    <property type="entry name" value="Calcium ATPase, transduction domain A"/>
    <property type="match status" value="1"/>
</dbReference>
<dbReference type="InterPro" id="IPR023299">
    <property type="entry name" value="ATPase_P-typ_cyto_dom_N"/>
</dbReference>
<evidence type="ECO:0000256" key="8">
    <source>
        <dbReference type="ARBA" id="ARBA00022989"/>
    </source>
</evidence>
<dbReference type="SFLD" id="SFLDS00003">
    <property type="entry name" value="Haloacid_Dehalogenase"/>
    <property type="match status" value="1"/>
</dbReference>
<evidence type="ECO:0000256" key="2">
    <source>
        <dbReference type="ARBA" id="ARBA00006024"/>
    </source>
</evidence>
<evidence type="ECO:0000256" key="5">
    <source>
        <dbReference type="ARBA" id="ARBA00022741"/>
    </source>
</evidence>
<dbReference type="Gene3D" id="2.70.150.10">
    <property type="entry name" value="Calcium-transporting ATPase, cytoplasmic transduction domain A"/>
    <property type="match status" value="1"/>
</dbReference>
<accession>A0A3S4YY78</accession>
<evidence type="ECO:0000256" key="11">
    <source>
        <dbReference type="ARBA" id="ARBA00074171"/>
    </source>
</evidence>
<evidence type="ECO:0000256" key="4">
    <source>
        <dbReference type="ARBA" id="ARBA00022723"/>
    </source>
</evidence>
<dbReference type="CDD" id="cd00371">
    <property type="entry name" value="HMA"/>
    <property type="match status" value="1"/>
</dbReference>
<dbReference type="PANTHER" id="PTHR43520:SF8">
    <property type="entry name" value="P-TYPE CU(+) TRANSPORTER"/>
    <property type="match status" value="1"/>
</dbReference>
<dbReference type="FunFam" id="3.30.70.100:FF:000005">
    <property type="entry name" value="Copper-exporting P-type ATPase A"/>
    <property type="match status" value="1"/>
</dbReference>
<keyword evidence="8 12" id="KW-1133">Transmembrane helix</keyword>
<dbReference type="PRINTS" id="PR00119">
    <property type="entry name" value="CATATPASE"/>
</dbReference>
<evidence type="ECO:0000256" key="1">
    <source>
        <dbReference type="ARBA" id="ARBA00004651"/>
    </source>
</evidence>
<dbReference type="KEGG" id="tbw:NCTC13354_01168"/>
<keyword evidence="5 12" id="KW-0547">Nucleotide-binding</keyword>
<dbReference type="Gene3D" id="3.30.70.100">
    <property type="match status" value="1"/>
</dbReference>
<feature type="transmembrane region" description="Helical" evidence="12">
    <location>
        <begin position="689"/>
        <end position="722"/>
    </location>
</feature>
<comment type="similarity">
    <text evidence="2 12">Belongs to the cation transport ATPase (P-type) (TC 3.A.3) family. Type IB subfamily.</text>
</comment>
<name>A0A3S4YY78_9ACTO</name>
<dbReference type="GO" id="GO:0005886">
    <property type="term" value="C:plasma membrane"/>
    <property type="evidence" value="ECO:0007669"/>
    <property type="project" value="UniProtKB-SubCell"/>
</dbReference>
<dbReference type="FunFam" id="2.70.150.10:FF:000002">
    <property type="entry name" value="Copper-transporting ATPase 1, putative"/>
    <property type="match status" value="1"/>
</dbReference>
<dbReference type="InterPro" id="IPR017969">
    <property type="entry name" value="Heavy-metal-associated_CS"/>
</dbReference>